<comment type="caution">
    <text evidence="2">The sequence shown here is derived from an EMBL/GenBank/DDBJ whole genome shotgun (WGS) entry which is preliminary data.</text>
</comment>
<dbReference type="PANTHER" id="PTHR47000:SF1">
    <property type="entry name" value="ADENINE NUCLEOTIDE ALPHA HYDROLASES-LIKE SUPERFAMILY PROTEIN"/>
    <property type="match status" value="1"/>
</dbReference>
<dbReference type="AlphaFoldDB" id="A0A199VTR7"/>
<evidence type="ECO:0000259" key="1">
    <source>
        <dbReference type="Pfam" id="PF00582"/>
    </source>
</evidence>
<sequence>MGRTGTLRIASFCLNRVATRVRLRTRRSNLKPNINPAAVDHAAAHSSYSFSINNSNNSVAKPAAGRRIMVAGAGSRAEAKAALEWALSHAVQGGDTVVLLDVLKLSKHGNHSSRATTVGSRGFKHLRALRSICQTRRPEVKVEISLVEGKERGPAIVEEARKRGISLLVLGQKKKRAATWQLLLMMWASKLMRGRSGGVAEYCIQNASCMTLAVRRKGRNSGGYLITSRRHKDFWLLA</sequence>
<dbReference type="Proteomes" id="UP000092600">
    <property type="component" value="Unassembled WGS sequence"/>
</dbReference>
<organism evidence="2 3">
    <name type="scientific">Ananas comosus</name>
    <name type="common">Pineapple</name>
    <name type="synonym">Ananas ananas</name>
    <dbReference type="NCBI Taxonomy" id="4615"/>
    <lineage>
        <taxon>Eukaryota</taxon>
        <taxon>Viridiplantae</taxon>
        <taxon>Streptophyta</taxon>
        <taxon>Embryophyta</taxon>
        <taxon>Tracheophyta</taxon>
        <taxon>Spermatophyta</taxon>
        <taxon>Magnoliopsida</taxon>
        <taxon>Liliopsida</taxon>
        <taxon>Poales</taxon>
        <taxon>Bromeliaceae</taxon>
        <taxon>Bromelioideae</taxon>
        <taxon>Ananas</taxon>
    </lineage>
</organism>
<dbReference type="InterPro" id="IPR014729">
    <property type="entry name" value="Rossmann-like_a/b/a_fold"/>
</dbReference>
<evidence type="ECO:0000313" key="2">
    <source>
        <dbReference type="EMBL" id="OAY80617.1"/>
    </source>
</evidence>
<dbReference type="PANTHER" id="PTHR47000">
    <property type="entry name" value="ADENINE NUCLEOTIDE ALPHA HYDROLASES-LIKE SUPERFAMILY PROTEIN"/>
    <property type="match status" value="1"/>
</dbReference>
<reference evidence="2 3" key="1">
    <citation type="journal article" date="2016" name="DNA Res.">
        <title>The draft genome of MD-2 pineapple using hybrid error correction of long reads.</title>
        <authorList>
            <person name="Redwan R.M."/>
            <person name="Saidin A."/>
            <person name="Kumar S.V."/>
        </authorList>
    </citation>
    <scope>NUCLEOTIDE SEQUENCE [LARGE SCALE GENOMIC DNA]</scope>
    <source>
        <strain evidence="3">cv. MD2</strain>
        <tissue evidence="2">Leaf</tissue>
    </source>
</reference>
<dbReference type="InterPro" id="IPR006016">
    <property type="entry name" value="UspA"/>
</dbReference>
<protein>
    <recommendedName>
        <fullName evidence="1">UspA domain-containing protein</fullName>
    </recommendedName>
</protein>
<dbReference type="EMBL" id="LSRQ01000834">
    <property type="protein sequence ID" value="OAY80617.1"/>
    <property type="molecule type" value="Genomic_DNA"/>
</dbReference>
<evidence type="ECO:0000313" key="3">
    <source>
        <dbReference type="Proteomes" id="UP000092600"/>
    </source>
</evidence>
<proteinExistence type="predicted"/>
<dbReference type="Pfam" id="PF00582">
    <property type="entry name" value="Usp"/>
    <property type="match status" value="1"/>
</dbReference>
<name>A0A199VTR7_ANACO</name>
<dbReference type="Gene3D" id="3.40.50.620">
    <property type="entry name" value="HUPs"/>
    <property type="match status" value="1"/>
</dbReference>
<dbReference type="CDD" id="cd00293">
    <property type="entry name" value="USP-like"/>
    <property type="match status" value="1"/>
</dbReference>
<accession>A0A199VTR7</accession>
<gene>
    <name evidence="2" type="ORF">ACMD2_17357</name>
</gene>
<dbReference type="SUPFAM" id="SSF52402">
    <property type="entry name" value="Adenine nucleotide alpha hydrolases-like"/>
    <property type="match status" value="1"/>
</dbReference>
<feature type="domain" description="UspA" evidence="1">
    <location>
        <begin position="66"/>
        <end position="215"/>
    </location>
</feature>
<dbReference type="STRING" id="4615.A0A199VTR7"/>